<dbReference type="PANTHER" id="PTHR36851:SF1">
    <property type="entry name" value="GLYCO_TRANS_2-LIKE DOMAIN-CONTAINING PROTEIN"/>
    <property type="match status" value="1"/>
</dbReference>
<dbReference type="InterPro" id="IPR029044">
    <property type="entry name" value="Nucleotide-diphossugar_trans"/>
</dbReference>
<reference evidence="3 4" key="1">
    <citation type="submission" date="2017-09" db="EMBL/GenBank/DDBJ databases">
        <title>Depth-based differentiation of microbial function through sediment-hosted aquifers and enrichment of novel symbionts in the deep terrestrial subsurface.</title>
        <authorList>
            <person name="Probst A.J."/>
            <person name="Ladd B."/>
            <person name="Jarett J.K."/>
            <person name="Geller-Mcgrath D.E."/>
            <person name="Sieber C.M."/>
            <person name="Emerson J.B."/>
            <person name="Anantharaman K."/>
            <person name="Thomas B.C."/>
            <person name="Malmstrom R."/>
            <person name="Stieglmeier M."/>
            <person name="Klingl A."/>
            <person name="Woyke T."/>
            <person name="Ryan C.M."/>
            <person name="Banfield J.F."/>
        </authorList>
    </citation>
    <scope>NUCLEOTIDE SEQUENCE [LARGE SCALE GENOMIC DNA]</scope>
    <source>
        <strain evidence="3">CG10_big_fil_rev_8_21_14_0_10_31_9</strain>
    </source>
</reference>
<dbReference type="Gene3D" id="3.90.550.10">
    <property type="entry name" value="Spore Coat Polysaccharide Biosynthesis Protein SpsA, Chain A"/>
    <property type="match status" value="1"/>
</dbReference>
<name>A0A2H0RCL0_9BACT</name>
<keyword evidence="1" id="KW-1133">Transmembrane helix</keyword>
<feature type="transmembrane region" description="Helical" evidence="1">
    <location>
        <begin position="12"/>
        <end position="44"/>
    </location>
</feature>
<gene>
    <name evidence="3" type="ORF">COV23_00890</name>
</gene>
<protein>
    <recommendedName>
        <fullName evidence="2">Glycosyltransferase 2-like domain-containing protein</fullName>
    </recommendedName>
</protein>
<dbReference type="Pfam" id="PF13632">
    <property type="entry name" value="Glyco_trans_2_3"/>
    <property type="match status" value="1"/>
</dbReference>
<sequence length="494" mass="57775">MYRFYEMLPGILSWGTIALLIVLSWLFPVGIAIFIILFDTYWLLKTIYLSLHLRLSFKAMRQNLKINWLEKLISLNLNYRKIYHMVILPFYKEPYKVSKETLETLYKSNYPKDNLIIVLAVEERAGQESQETALRIEKEYKDKFFKFLITTHPDNLEGEIRGKGSNESWAIQKAKDLIIDPLKIPYEDILVSVLDIDTQIFPEYFGILTYNFFTCENPQKSQFQPVPLFTNNIYQAPALARVISFSATFWHLTQQSRPHRLTSFSSHAIPFKALAEVGFWKKNIVSEDSHIFWQSYVHFNGDWRVVPINYPVSMDANVANTFWQTMKNQYKQQQRWAWGGCENIPFLLTEFTKNKKISFYKKLNWSFNYIEGFHSWATNTIIIFTLGWLPIVIGGPVFRLSILSYSLPKITSYIMNAAMIGIASSAVLGILLLPPRPEWFKKKHYFLYIIQWLLTPITLILFGSIPALDSQTRGILGGKYKLGFWVTPKHRDKK</sequence>
<keyword evidence="1" id="KW-0812">Transmembrane</keyword>
<keyword evidence="1" id="KW-0472">Membrane</keyword>
<proteinExistence type="predicted"/>
<dbReference type="InterPro" id="IPR001173">
    <property type="entry name" value="Glyco_trans_2-like"/>
</dbReference>
<accession>A0A2H0RCL0</accession>
<dbReference type="EMBL" id="PCXV01000015">
    <property type="protein sequence ID" value="PIR44248.1"/>
    <property type="molecule type" value="Genomic_DNA"/>
</dbReference>
<organism evidence="3 4">
    <name type="scientific">Candidatus Wolfebacteria bacterium CG10_big_fil_rev_8_21_14_0_10_31_9</name>
    <dbReference type="NCBI Taxonomy" id="1975070"/>
    <lineage>
        <taxon>Bacteria</taxon>
        <taxon>Candidatus Wolfeibacteriota</taxon>
    </lineage>
</organism>
<feature type="transmembrane region" description="Helical" evidence="1">
    <location>
        <begin position="445"/>
        <end position="465"/>
    </location>
</feature>
<evidence type="ECO:0000313" key="4">
    <source>
        <dbReference type="Proteomes" id="UP000231602"/>
    </source>
</evidence>
<evidence type="ECO:0000313" key="3">
    <source>
        <dbReference type="EMBL" id="PIR44248.1"/>
    </source>
</evidence>
<dbReference type="AlphaFoldDB" id="A0A2H0RCL0"/>
<comment type="caution">
    <text evidence="3">The sequence shown here is derived from an EMBL/GenBank/DDBJ whole genome shotgun (WGS) entry which is preliminary data.</text>
</comment>
<dbReference type="SUPFAM" id="SSF53448">
    <property type="entry name" value="Nucleotide-diphospho-sugar transferases"/>
    <property type="match status" value="1"/>
</dbReference>
<evidence type="ECO:0000259" key="2">
    <source>
        <dbReference type="Pfam" id="PF13632"/>
    </source>
</evidence>
<evidence type="ECO:0000256" key="1">
    <source>
        <dbReference type="SAM" id="Phobius"/>
    </source>
</evidence>
<feature type="transmembrane region" description="Helical" evidence="1">
    <location>
        <begin position="410"/>
        <end position="433"/>
    </location>
</feature>
<feature type="transmembrane region" description="Helical" evidence="1">
    <location>
        <begin position="376"/>
        <end position="398"/>
    </location>
</feature>
<dbReference type="Proteomes" id="UP000231602">
    <property type="component" value="Unassembled WGS sequence"/>
</dbReference>
<feature type="domain" description="Glycosyltransferase 2-like" evidence="2">
    <location>
        <begin position="191"/>
        <end position="420"/>
    </location>
</feature>
<dbReference type="PANTHER" id="PTHR36851">
    <property type="entry name" value="UNNAMED PRODUCT"/>
    <property type="match status" value="1"/>
</dbReference>